<accession>A0A9Q3ERA8</accession>
<dbReference type="EMBL" id="AVOT02030532">
    <property type="protein sequence ID" value="MBW0523730.1"/>
    <property type="molecule type" value="Genomic_DNA"/>
</dbReference>
<sequence>MANGPCHHSYGQFAHIGALWLLGHTTSTGHSWPQTSIYDLRPSPALIGLLGQLSTSPTPRPIPLVLGLGCPFSLPRALPLLLWAFGPFRPPTASMARGT</sequence>
<evidence type="ECO:0000313" key="2">
    <source>
        <dbReference type="Proteomes" id="UP000765509"/>
    </source>
</evidence>
<reference evidence="1" key="1">
    <citation type="submission" date="2021-03" db="EMBL/GenBank/DDBJ databases">
        <title>Draft genome sequence of rust myrtle Austropuccinia psidii MF-1, a brazilian biotype.</title>
        <authorList>
            <person name="Quecine M.C."/>
            <person name="Pachon D.M.R."/>
            <person name="Bonatelli M.L."/>
            <person name="Correr F.H."/>
            <person name="Franceschini L.M."/>
            <person name="Leite T.F."/>
            <person name="Margarido G.R.A."/>
            <person name="Almeida C.A."/>
            <person name="Ferrarezi J.A."/>
            <person name="Labate C.A."/>
        </authorList>
    </citation>
    <scope>NUCLEOTIDE SEQUENCE</scope>
    <source>
        <strain evidence="1">MF-1</strain>
    </source>
</reference>
<dbReference type="Proteomes" id="UP000765509">
    <property type="component" value="Unassembled WGS sequence"/>
</dbReference>
<gene>
    <name evidence="1" type="ORF">O181_063445</name>
</gene>
<proteinExistence type="predicted"/>
<keyword evidence="2" id="KW-1185">Reference proteome</keyword>
<comment type="caution">
    <text evidence="1">The sequence shown here is derived from an EMBL/GenBank/DDBJ whole genome shotgun (WGS) entry which is preliminary data.</text>
</comment>
<organism evidence="1 2">
    <name type="scientific">Austropuccinia psidii MF-1</name>
    <dbReference type="NCBI Taxonomy" id="1389203"/>
    <lineage>
        <taxon>Eukaryota</taxon>
        <taxon>Fungi</taxon>
        <taxon>Dikarya</taxon>
        <taxon>Basidiomycota</taxon>
        <taxon>Pucciniomycotina</taxon>
        <taxon>Pucciniomycetes</taxon>
        <taxon>Pucciniales</taxon>
        <taxon>Sphaerophragmiaceae</taxon>
        <taxon>Austropuccinia</taxon>
    </lineage>
</organism>
<evidence type="ECO:0000313" key="1">
    <source>
        <dbReference type="EMBL" id="MBW0523730.1"/>
    </source>
</evidence>
<dbReference type="AlphaFoldDB" id="A0A9Q3ERA8"/>
<name>A0A9Q3ERA8_9BASI</name>
<protein>
    <submittedName>
        <fullName evidence="1">Uncharacterized protein</fullName>
    </submittedName>
</protein>